<dbReference type="Proteomes" id="UP000675968">
    <property type="component" value="Unassembled WGS sequence"/>
</dbReference>
<evidence type="ECO:0000313" key="2">
    <source>
        <dbReference type="EMBL" id="MBS3061633.1"/>
    </source>
</evidence>
<dbReference type="AlphaFoldDB" id="A0A8T4L2X9"/>
<proteinExistence type="predicted"/>
<comment type="caution">
    <text evidence="2">The sequence shown here is derived from an EMBL/GenBank/DDBJ whole genome shotgun (WGS) entry which is preliminary data.</text>
</comment>
<gene>
    <name evidence="2" type="ORF">J4215_03555</name>
</gene>
<reference evidence="2" key="1">
    <citation type="submission" date="2021-03" db="EMBL/GenBank/DDBJ databases">
        <authorList>
            <person name="Jaffe A."/>
        </authorList>
    </citation>
    <scope>NUCLEOTIDE SEQUENCE</scope>
    <source>
        <strain evidence="2">RIFCSPLOWO2_01_FULL_AR10_48_17</strain>
    </source>
</reference>
<keyword evidence="1" id="KW-0472">Membrane</keyword>
<feature type="transmembrane region" description="Helical" evidence="1">
    <location>
        <begin position="7"/>
        <end position="29"/>
    </location>
</feature>
<reference evidence="2" key="2">
    <citation type="submission" date="2021-05" db="EMBL/GenBank/DDBJ databases">
        <title>Protein family content uncovers lineage relationships and bacterial pathway maintenance mechanisms in DPANN archaea.</title>
        <authorList>
            <person name="Castelle C.J."/>
            <person name="Meheust R."/>
            <person name="Jaffe A.L."/>
            <person name="Seitz K."/>
            <person name="Gong X."/>
            <person name="Baker B.J."/>
            <person name="Banfield J.F."/>
        </authorList>
    </citation>
    <scope>NUCLEOTIDE SEQUENCE</scope>
    <source>
        <strain evidence="2">RIFCSPLOWO2_01_FULL_AR10_48_17</strain>
    </source>
</reference>
<evidence type="ECO:0000256" key="1">
    <source>
        <dbReference type="SAM" id="Phobius"/>
    </source>
</evidence>
<name>A0A8T4L2X9_9ARCH</name>
<protein>
    <submittedName>
        <fullName evidence="2">Uncharacterized protein</fullName>
    </submittedName>
</protein>
<dbReference type="EMBL" id="JAGVWC010000010">
    <property type="protein sequence ID" value="MBS3061633.1"/>
    <property type="molecule type" value="Genomic_DNA"/>
</dbReference>
<organism evidence="2 3">
    <name type="scientific">Candidatus Iainarchaeum sp</name>
    <dbReference type="NCBI Taxonomy" id="3101447"/>
    <lineage>
        <taxon>Archaea</taxon>
        <taxon>Candidatus Iainarchaeota</taxon>
        <taxon>Candidatus Iainarchaeia</taxon>
        <taxon>Candidatus Iainarchaeales</taxon>
        <taxon>Candidatus Iainarchaeaceae</taxon>
        <taxon>Candidatus Iainarchaeum</taxon>
    </lineage>
</organism>
<sequence length="129" mass="14578">MRARGSSVIPVFVWITILIVTIAASYWYLSKFSSEKNDFEKIQNDLTILRKMVDDGCQSVYYQVSFNPVTETGDLNITKNAICMNLRTLSRCQTPVCVHPLTDANINLSDIRQITVIKNDTNTITITAK</sequence>
<keyword evidence="1" id="KW-0812">Transmembrane</keyword>
<keyword evidence="1" id="KW-1133">Transmembrane helix</keyword>
<accession>A0A8T4L2X9</accession>
<evidence type="ECO:0000313" key="3">
    <source>
        <dbReference type="Proteomes" id="UP000675968"/>
    </source>
</evidence>